<feature type="compositionally biased region" description="Polar residues" evidence="1">
    <location>
        <begin position="437"/>
        <end position="446"/>
    </location>
</feature>
<proteinExistence type="predicted"/>
<reference evidence="2 3" key="1">
    <citation type="journal article" date="2019" name="Nat. Ecol. Evol.">
        <title>Megaphylogeny resolves global patterns of mushroom evolution.</title>
        <authorList>
            <person name="Varga T."/>
            <person name="Krizsan K."/>
            <person name="Foldi C."/>
            <person name="Dima B."/>
            <person name="Sanchez-Garcia M."/>
            <person name="Sanchez-Ramirez S."/>
            <person name="Szollosi G.J."/>
            <person name="Szarkandi J.G."/>
            <person name="Papp V."/>
            <person name="Albert L."/>
            <person name="Andreopoulos W."/>
            <person name="Angelini C."/>
            <person name="Antonin V."/>
            <person name="Barry K.W."/>
            <person name="Bougher N.L."/>
            <person name="Buchanan P."/>
            <person name="Buyck B."/>
            <person name="Bense V."/>
            <person name="Catcheside P."/>
            <person name="Chovatia M."/>
            <person name="Cooper J."/>
            <person name="Damon W."/>
            <person name="Desjardin D."/>
            <person name="Finy P."/>
            <person name="Geml J."/>
            <person name="Haridas S."/>
            <person name="Hughes K."/>
            <person name="Justo A."/>
            <person name="Karasinski D."/>
            <person name="Kautmanova I."/>
            <person name="Kiss B."/>
            <person name="Kocsube S."/>
            <person name="Kotiranta H."/>
            <person name="LaButti K.M."/>
            <person name="Lechner B.E."/>
            <person name="Liimatainen K."/>
            <person name="Lipzen A."/>
            <person name="Lukacs Z."/>
            <person name="Mihaltcheva S."/>
            <person name="Morgado L.N."/>
            <person name="Niskanen T."/>
            <person name="Noordeloos M.E."/>
            <person name="Ohm R.A."/>
            <person name="Ortiz-Santana B."/>
            <person name="Ovrebo C."/>
            <person name="Racz N."/>
            <person name="Riley R."/>
            <person name="Savchenko A."/>
            <person name="Shiryaev A."/>
            <person name="Soop K."/>
            <person name="Spirin V."/>
            <person name="Szebenyi C."/>
            <person name="Tomsovsky M."/>
            <person name="Tulloss R.E."/>
            <person name="Uehling J."/>
            <person name="Grigoriev I.V."/>
            <person name="Vagvolgyi C."/>
            <person name="Papp T."/>
            <person name="Martin F.M."/>
            <person name="Miettinen O."/>
            <person name="Hibbett D.S."/>
            <person name="Nagy L.G."/>
        </authorList>
    </citation>
    <scope>NUCLEOTIDE SEQUENCE [LARGE SCALE GENOMIC DNA]</scope>
    <source>
        <strain evidence="2 3">FP101781</strain>
    </source>
</reference>
<feature type="compositionally biased region" description="Basic and acidic residues" evidence="1">
    <location>
        <begin position="157"/>
        <end position="169"/>
    </location>
</feature>
<dbReference type="Proteomes" id="UP000298030">
    <property type="component" value="Unassembled WGS sequence"/>
</dbReference>
<dbReference type="EMBL" id="QPFP01000105">
    <property type="protein sequence ID" value="TEB21628.1"/>
    <property type="molecule type" value="Genomic_DNA"/>
</dbReference>
<feature type="region of interest" description="Disordered" evidence="1">
    <location>
        <begin position="1"/>
        <end position="57"/>
    </location>
</feature>
<comment type="caution">
    <text evidence="2">The sequence shown here is derived from an EMBL/GenBank/DDBJ whole genome shotgun (WGS) entry which is preliminary data.</text>
</comment>
<feature type="region of interest" description="Disordered" evidence="1">
    <location>
        <begin position="71"/>
        <end position="183"/>
    </location>
</feature>
<feature type="compositionally biased region" description="Basic and acidic residues" evidence="1">
    <location>
        <begin position="101"/>
        <end position="112"/>
    </location>
</feature>
<evidence type="ECO:0000313" key="2">
    <source>
        <dbReference type="EMBL" id="TEB21628.1"/>
    </source>
</evidence>
<accession>A0A4Y7SIY2</accession>
<organism evidence="2 3">
    <name type="scientific">Coprinellus micaceus</name>
    <name type="common">Glistening ink-cap mushroom</name>
    <name type="synonym">Coprinus micaceus</name>
    <dbReference type="NCBI Taxonomy" id="71717"/>
    <lineage>
        <taxon>Eukaryota</taxon>
        <taxon>Fungi</taxon>
        <taxon>Dikarya</taxon>
        <taxon>Basidiomycota</taxon>
        <taxon>Agaricomycotina</taxon>
        <taxon>Agaricomycetes</taxon>
        <taxon>Agaricomycetidae</taxon>
        <taxon>Agaricales</taxon>
        <taxon>Agaricineae</taxon>
        <taxon>Psathyrellaceae</taxon>
        <taxon>Coprinellus</taxon>
    </lineage>
</organism>
<feature type="compositionally biased region" description="Polar residues" evidence="1">
    <location>
        <begin position="117"/>
        <end position="130"/>
    </location>
</feature>
<dbReference type="AlphaFoldDB" id="A0A4Y7SIY2"/>
<name>A0A4Y7SIY2_COPMI</name>
<keyword evidence="3" id="KW-1185">Reference proteome</keyword>
<evidence type="ECO:0000313" key="3">
    <source>
        <dbReference type="Proteomes" id="UP000298030"/>
    </source>
</evidence>
<gene>
    <name evidence="2" type="ORF">FA13DRAFT_1779152</name>
</gene>
<feature type="compositionally biased region" description="Low complexity" evidence="1">
    <location>
        <begin position="287"/>
        <end position="297"/>
    </location>
</feature>
<feature type="region of interest" description="Disordered" evidence="1">
    <location>
        <begin position="360"/>
        <end position="396"/>
    </location>
</feature>
<feature type="compositionally biased region" description="Polar residues" evidence="1">
    <location>
        <begin position="247"/>
        <end position="267"/>
    </location>
</feature>
<feature type="region of interest" description="Disordered" evidence="1">
    <location>
        <begin position="240"/>
        <end position="325"/>
    </location>
</feature>
<protein>
    <submittedName>
        <fullName evidence="2">Uncharacterized protein</fullName>
    </submittedName>
</protein>
<feature type="region of interest" description="Disordered" evidence="1">
    <location>
        <begin position="419"/>
        <end position="446"/>
    </location>
</feature>
<evidence type="ECO:0000256" key="1">
    <source>
        <dbReference type="SAM" id="MobiDB-lite"/>
    </source>
</evidence>
<sequence>MRVPSFVSKLLKRKKAKPEQAPIDEYERAIIESPATPPESDSSVEAPVSKPLAKYDNSWRFVDRPRATPHLMADVSWDSNKAHYGGSDSSRETYPSSGDATHQEQPPREGKVRRLNLSKSRTSQPPTLSTPMVVPQLPLPGERGKTNGQMRVPSKPDSGERDRTNEDRNQGSFLPLLRPPHSPREVKVVVSGHEHDSSAIGQVAETLKPHTKSQSSFGIPLSWESLEALDPSADGIDDLAIARRVEQMTSPATPIASTNRESPSRRTASAGAEHPADMALVGETPDSSSLASLPIAPAEEDTGSLGNPPARSPSPPLTPLANSGFGFKCQAHSRVRTDSSIRLVTPSSSCPSPVSPIARFPLTPPNSRPSSAIHSPVEALRVPPPSPQTPFGSPLKCPLPLTPTEYSKFPVIAAGDGYSSNATRTETGAGAYPNAYPTPNSSLGKK</sequence>